<evidence type="ECO:0000313" key="2">
    <source>
        <dbReference type="EMBL" id="KAI1860412.1"/>
    </source>
</evidence>
<proteinExistence type="predicted"/>
<evidence type="ECO:0000313" key="3">
    <source>
        <dbReference type="Proteomes" id="UP000829685"/>
    </source>
</evidence>
<feature type="region of interest" description="Disordered" evidence="1">
    <location>
        <begin position="1"/>
        <end position="79"/>
    </location>
</feature>
<sequence length="168" mass="18263">MGGRGGEHGVCGQKRERTSERNRRSISQSMERVRKKRRRDDGEDPWSENLTTPPTVPLMTATAAASLQESGCRSAHPDRDAMACKSLQRNFSSQSSAGALAANVAPSWSHRRRGSWCQDSRQGSRRESMGIRGHPGAARPGLLGLWVRPGSALGSPWLVLLLQAAMSS</sequence>
<keyword evidence="3" id="KW-1185">Reference proteome</keyword>
<gene>
    <name evidence="2" type="ORF">JX265_009811</name>
</gene>
<feature type="region of interest" description="Disordered" evidence="1">
    <location>
        <begin position="113"/>
        <end position="134"/>
    </location>
</feature>
<dbReference type="Proteomes" id="UP000829685">
    <property type="component" value="Unassembled WGS sequence"/>
</dbReference>
<name>A0A9P9WFC5_9PEZI</name>
<dbReference type="EMBL" id="JAFIMR010000031">
    <property type="protein sequence ID" value="KAI1860412.1"/>
    <property type="molecule type" value="Genomic_DNA"/>
</dbReference>
<dbReference type="AlphaFoldDB" id="A0A9P9WFC5"/>
<protein>
    <submittedName>
        <fullName evidence="2">Uncharacterized protein</fullName>
    </submittedName>
</protein>
<accession>A0A9P9WFC5</accession>
<feature type="compositionally biased region" description="Basic and acidic residues" evidence="1">
    <location>
        <begin position="13"/>
        <end position="23"/>
    </location>
</feature>
<evidence type="ECO:0000256" key="1">
    <source>
        <dbReference type="SAM" id="MobiDB-lite"/>
    </source>
</evidence>
<reference evidence="2" key="1">
    <citation type="submission" date="2021-03" db="EMBL/GenBank/DDBJ databases">
        <title>Revisited historic fungal species revealed as producer of novel bioactive compounds through whole genome sequencing and comparative genomics.</title>
        <authorList>
            <person name="Vignolle G.A."/>
            <person name="Hochenegger N."/>
            <person name="Mach R.L."/>
            <person name="Mach-Aigner A.R."/>
            <person name="Javad Rahimi M."/>
            <person name="Salim K.A."/>
            <person name="Chan C.M."/>
            <person name="Lim L.B.L."/>
            <person name="Cai F."/>
            <person name="Druzhinina I.S."/>
            <person name="U'Ren J.M."/>
            <person name="Derntl C."/>
        </authorList>
    </citation>
    <scope>NUCLEOTIDE SEQUENCE</scope>
    <source>
        <strain evidence="2">TUCIM 5799</strain>
    </source>
</reference>
<comment type="caution">
    <text evidence="2">The sequence shown here is derived from an EMBL/GenBank/DDBJ whole genome shotgun (WGS) entry which is preliminary data.</text>
</comment>
<organism evidence="2 3">
    <name type="scientific">Neoarthrinium moseri</name>
    <dbReference type="NCBI Taxonomy" id="1658444"/>
    <lineage>
        <taxon>Eukaryota</taxon>
        <taxon>Fungi</taxon>
        <taxon>Dikarya</taxon>
        <taxon>Ascomycota</taxon>
        <taxon>Pezizomycotina</taxon>
        <taxon>Sordariomycetes</taxon>
        <taxon>Xylariomycetidae</taxon>
        <taxon>Amphisphaeriales</taxon>
        <taxon>Apiosporaceae</taxon>
        <taxon>Neoarthrinium</taxon>
    </lineage>
</organism>